<gene>
    <name evidence="1" type="ORF">GCM10022405_03140</name>
</gene>
<evidence type="ECO:0000313" key="2">
    <source>
        <dbReference type="Proteomes" id="UP001499994"/>
    </source>
</evidence>
<sequence>MPQRLMGNKWQTPDVEKAAKAAFGYYIALQRNAEIIAAIVPQNPS</sequence>
<organism evidence="1 2">
    <name type="scientific">Gibbsiella dentisursi</name>
    <dbReference type="NCBI Taxonomy" id="796890"/>
    <lineage>
        <taxon>Bacteria</taxon>
        <taxon>Pseudomonadati</taxon>
        <taxon>Pseudomonadota</taxon>
        <taxon>Gammaproteobacteria</taxon>
        <taxon>Enterobacterales</taxon>
        <taxon>Yersiniaceae</taxon>
        <taxon>Gibbsiella</taxon>
    </lineage>
</organism>
<reference evidence="2" key="1">
    <citation type="journal article" date="2019" name="Int. J. Syst. Evol. Microbiol.">
        <title>The Global Catalogue of Microorganisms (GCM) 10K type strain sequencing project: providing services to taxonomists for standard genome sequencing and annotation.</title>
        <authorList>
            <consortium name="The Broad Institute Genomics Platform"/>
            <consortium name="The Broad Institute Genome Sequencing Center for Infectious Disease"/>
            <person name="Wu L."/>
            <person name="Ma J."/>
        </authorList>
    </citation>
    <scope>NUCLEOTIDE SEQUENCE [LARGE SCALE GENOMIC DNA]</scope>
    <source>
        <strain evidence="2">JCM 17201</strain>
    </source>
</reference>
<dbReference type="Proteomes" id="UP001499994">
    <property type="component" value="Unassembled WGS sequence"/>
</dbReference>
<proteinExistence type="predicted"/>
<accession>A0ABP7KKT3</accession>
<evidence type="ECO:0000313" key="1">
    <source>
        <dbReference type="EMBL" id="GAA3881003.1"/>
    </source>
</evidence>
<name>A0ABP7KKT3_9GAMM</name>
<protein>
    <submittedName>
        <fullName evidence="1">Uncharacterized protein</fullName>
    </submittedName>
</protein>
<comment type="caution">
    <text evidence="1">The sequence shown here is derived from an EMBL/GenBank/DDBJ whole genome shotgun (WGS) entry which is preliminary data.</text>
</comment>
<dbReference type="EMBL" id="BAABDG010000002">
    <property type="protein sequence ID" value="GAA3881003.1"/>
    <property type="molecule type" value="Genomic_DNA"/>
</dbReference>
<keyword evidence="2" id="KW-1185">Reference proteome</keyword>